<dbReference type="Gene3D" id="1.10.287.110">
    <property type="entry name" value="DnaJ domain"/>
    <property type="match status" value="1"/>
</dbReference>
<name>A0A6H1U1W5_9CYAN</name>
<accession>A0A6H1U1W5</accession>
<dbReference type="Proteomes" id="UP000500857">
    <property type="component" value="Chromosome"/>
</dbReference>
<dbReference type="PANTHER" id="PTHR33925">
    <property type="entry name" value="PLASTID DIVISION PROTEIN CDP1, CHLOROPLASTIC-RELATED"/>
    <property type="match status" value="1"/>
</dbReference>
<evidence type="ECO:0000313" key="5">
    <source>
        <dbReference type="Proteomes" id="UP000500857"/>
    </source>
</evidence>
<dbReference type="KEGG" id="oxy:HCG48_19125"/>
<keyword evidence="2" id="KW-1133">Transmembrane helix</keyword>
<keyword evidence="5" id="KW-1185">Reference proteome</keyword>
<dbReference type="AlphaFoldDB" id="A0A6H1U1W5"/>
<dbReference type="Pfam" id="PF25515">
    <property type="entry name" value="Arm_PDR"/>
    <property type="match status" value="1"/>
</dbReference>
<keyword evidence="2" id="KW-0812">Transmembrane</keyword>
<dbReference type="EMBL" id="CP051167">
    <property type="protein sequence ID" value="QIZ72436.1"/>
    <property type="molecule type" value="Genomic_DNA"/>
</dbReference>
<evidence type="ECO:0000256" key="1">
    <source>
        <dbReference type="SAM" id="MobiDB-lite"/>
    </source>
</evidence>
<dbReference type="SMART" id="SM00271">
    <property type="entry name" value="DnaJ"/>
    <property type="match status" value="1"/>
</dbReference>
<dbReference type="InterPro" id="IPR044685">
    <property type="entry name" value="CPD1-like"/>
</dbReference>
<feature type="compositionally biased region" description="Basic and acidic residues" evidence="1">
    <location>
        <begin position="551"/>
        <end position="560"/>
    </location>
</feature>
<dbReference type="Pfam" id="PF13355">
    <property type="entry name" value="ARC6-like_IMS"/>
    <property type="match status" value="1"/>
</dbReference>
<evidence type="ECO:0000313" key="4">
    <source>
        <dbReference type="EMBL" id="QIZ72436.1"/>
    </source>
</evidence>
<dbReference type="InterPro" id="IPR057137">
    <property type="entry name" value="CDP1-like_a_solenoid_2"/>
</dbReference>
<dbReference type="Pfam" id="PF00226">
    <property type="entry name" value="DnaJ"/>
    <property type="match status" value="1"/>
</dbReference>
<evidence type="ECO:0000259" key="3">
    <source>
        <dbReference type="PROSITE" id="PS50076"/>
    </source>
</evidence>
<dbReference type="InterPro" id="IPR036869">
    <property type="entry name" value="J_dom_sf"/>
</dbReference>
<dbReference type="Pfam" id="PF23468">
    <property type="entry name" value="ARC6"/>
    <property type="match status" value="1"/>
</dbReference>
<dbReference type="SUPFAM" id="SSF46565">
    <property type="entry name" value="Chaperone J-domain"/>
    <property type="match status" value="1"/>
</dbReference>
<gene>
    <name evidence="4" type="ORF">HCG48_19125</name>
</gene>
<protein>
    <submittedName>
        <fullName evidence="4">DUF4101 domain-containing protein</fullName>
    </submittedName>
</protein>
<dbReference type="PANTHER" id="PTHR33925:SF1">
    <property type="entry name" value="PROTEIN ACCUMULATION AND REPLICATION OF CHLOROPLASTS 6, CHLOROPLASTIC"/>
    <property type="match status" value="1"/>
</dbReference>
<feature type="compositionally biased region" description="Basic and acidic residues" evidence="1">
    <location>
        <begin position="501"/>
        <end position="515"/>
    </location>
</feature>
<keyword evidence="2" id="KW-0472">Membrane</keyword>
<dbReference type="RefSeq" id="WP_168570584.1">
    <property type="nucleotide sequence ID" value="NZ_CP051167.1"/>
</dbReference>
<feature type="transmembrane region" description="Helical" evidence="2">
    <location>
        <begin position="291"/>
        <end position="309"/>
    </location>
</feature>
<evidence type="ECO:0000256" key="2">
    <source>
        <dbReference type="SAM" id="Phobius"/>
    </source>
</evidence>
<feature type="compositionally biased region" description="Low complexity" evidence="1">
    <location>
        <begin position="516"/>
        <end position="527"/>
    </location>
</feature>
<feature type="domain" description="J" evidence="3">
    <location>
        <begin position="6"/>
        <end position="70"/>
    </location>
</feature>
<dbReference type="InterPro" id="IPR001623">
    <property type="entry name" value="DnaJ_domain"/>
</dbReference>
<dbReference type="PROSITE" id="PS50076">
    <property type="entry name" value="DNAJ_2"/>
    <property type="match status" value="1"/>
</dbReference>
<feature type="region of interest" description="Disordered" evidence="1">
    <location>
        <begin position="436"/>
        <end position="569"/>
    </location>
</feature>
<feature type="region of interest" description="Disordered" evidence="1">
    <location>
        <begin position="82"/>
        <end position="102"/>
    </location>
</feature>
<dbReference type="InterPro" id="IPR058032">
    <property type="entry name" value="CDP1-like_a_solenoid_1"/>
</dbReference>
<proteinExistence type="predicted"/>
<organism evidence="4 5">
    <name type="scientific">Oxynema aestuarii AP17</name>
    <dbReference type="NCBI Taxonomy" id="2064643"/>
    <lineage>
        <taxon>Bacteria</taxon>
        <taxon>Bacillati</taxon>
        <taxon>Cyanobacteriota</taxon>
        <taxon>Cyanophyceae</taxon>
        <taxon>Oscillatoriophycideae</taxon>
        <taxon>Oscillatoriales</taxon>
        <taxon>Oscillatoriaceae</taxon>
        <taxon>Oxynema</taxon>
        <taxon>Oxynema aestuarii</taxon>
    </lineage>
</organism>
<feature type="transmembrane region" description="Helical" evidence="2">
    <location>
        <begin position="579"/>
        <end position="604"/>
    </location>
</feature>
<sequence length="771" mass="86249">MLVPLDYYRILGLPIQATAEQLQQAHRDRVQQLPRREYSEVATVERKRLIDEAYAVLSDPEERQIYDANFLAKSYDAEREVGDPSGRDLWAKGARSESSSTPSIEIEPEQFVGALSILQELGEYELVLKLGLPILSANNISLKNGRFGDPNLVVPDIVLTVALACLELGREQWQQSQYESAAKSLETGQDLLLTEGLFANLRGEMGSDLYKLRPYRILELLALPETKVKERQRGLRLLQEMLEERGGIDGTGNDQSGLNVDDFLRFIQQLRGHLTAAEQQELFEAEARRPSAVATYLAVYALVAGGFATRQPSLIRRGKLMLAHLGRRQDVHLEQAVCALLLGQTEEASQVLELTQEREPLAFIREQSQDAPDLLPGLCLYAERWLQGEVFPHFRDLASDLASLKDYFADEQVQGYLEGLPETSSQEVDEWVPLAQSNPPLTVGLPEPKPRPDSAVRASFRLSDRPTGNAYSPVALSSSGEPSARLAEGNRGSSLASLPHARRDYNPERVGDSPRRSSPGSGANRPPGWEPQLPLRSGEERSRLPVATRVRSGDGSDGSHSRRTRRGAGRGRSLKVSRLLLLAAAGIFALLFLWFLLGLIFGGVRALFARGPSLEGEQLNIRLDRPVMLPDRPKPEELALGGPLTEDKAAQTIRQWFSVKAQALGKDRQVDRLSEVLVDPALSLWQRRAQDARRDNWHWEYQHQLEEVSQLKVSETDPNQATVEAQVVESGQLFENGQPSRTREDNLRIRYQLMRDGDRWKIRDWAILSEG</sequence>
<dbReference type="CDD" id="cd06257">
    <property type="entry name" value="DnaJ"/>
    <property type="match status" value="1"/>
</dbReference>
<reference evidence="4 5" key="1">
    <citation type="submission" date="2020-04" db="EMBL/GenBank/DDBJ databases">
        <authorList>
            <person name="Basu S."/>
            <person name="Maruthanayagam V."/>
            <person name="Chakraborty S."/>
            <person name="Pramanik A."/>
            <person name="Mukherjee J."/>
            <person name="Brink B."/>
        </authorList>
    </citation>
    <scope>NUCLEOTIDE SEQUENCE [LARGE SCALE GENOMIC DNA]</scope>
    <source>
        <strain evidence="4 5">AP17</strain>
    </source>
</reference>
<dbReference type="InterPro" id="IPR025344">
    <property type="entry name" value="CDP1-like_IMS"/>
</dbReference>